<keyword evidence="2" id="KW-1185">Reference proteome</keyword>
<gene>
    <name evidence="1" type="ORF">FIV42_14015</name>
</gene>
<accession>A0A4Y6PU11</accession>
<evidence type="ECO:0000313" key="1">
    <source>
        <dbReference type="EMBL" id="QDG51816.1"/>
    </source>
</evidence>
<dbReference type="Proteomes" id="UP000315995">
    <property type="component" value="Chromosome"/>
</dbReference>
<dbReference type="EMBL" id="CP041186">
    <property type="protein sequence ID" value="QDG51816.1"/>
    <property type="molecule type" value="Genomic_DNA"/>
</dbReference>
<sequence>MNDDPQIDLSHEAVSQALETLFVEENHDKAFQKVPAWQVHRHLADCEVCRRHYDGMALADRLLADRLLSNEADQPEEAPRGGFETGFAEASFMGALDQMLDEERSASEQTDSASSADVVDLGAERSRRMQVLRQLSLAAAVLLVAGASWYAFNQNQSQNNNAVVTNNDEFQPRSAATTDRTGPFDTPAIEIFCAERTADGMQFTGTKDAPFGLLSCPKNAELKLAYDNASPELSHAAFFGVSQKGRIYWYGPTPADMGAVEVGATDELTPFGESIRLGVNHEPGKVRVIGLFAAEPLDFPSLERVVDTIGAEALFEDSAHNKLDELGVRGTMTSSTFEVIDGEASDGGKR</sequence>
<reference evidence="1 2" key="1">
    <citation type="submission" date="2019-06" db="EMBL/GenBank/DDBJ databases">
        <title>Persicimonas caeni gen. nov., sp. nov., a predatory bacterium isolated from solar saltern.</title>
        <authorList>
            <person name="Wang S."/>
        </authorList>
    </citation>
    <scope>NUCLEOTIDE SEQUENCE [LARGE SCALE GENOMIC DNA]</scope>
    <source>
        <strain evidence="1 2">YN101</strain>
    </source>
</reference>
<evidence type="ECO:0000313" key="2">
    <source>
        <dbReference type="Proteomes" id="UP000315995"/>
    </source>
</evidence>
<dbReference type="RefSeq" id="WP_141198296.1">
    <property type="nucleotide sequence ID" value="NZ_CP041186.1"/>
</dbReference>
<name>A0A4Y6PU11_PERCE</name>
<accession>A0A5B8Y759</accession>
<dbReference type="OrthoDB" id="5382048at2"/>
<organism evidence="1 2">
    <name type="scientific">Persicimonas caeni</name>
    <dbReference type="NCBI Taxonomy" id="2292766"/>
    <lineage>
        <taxon>Bacteria</taxon>
        <taxon>Deltaproteobacteria</taxon>
        <taxon>Bradymonadales</taxon>
        <taxon>Bradymonadaceae</taxon>
        <taxon>Persicimonas</taxon>
    </lineage>
</organism>
<dbReference type="AlphaFoldDB" id="A0A4Y6PU11"/>
<protein>
    <submittedName>
        <fullName evidence="1">Uncharacterized protein</fullName>
    </submittedName>
</protein>
<proteinExistence type="predicted"/>